<proteinExistence type="predicted"/>
<reference evidence="1 3" key="1">
    <citation type="journal article" date="2008" name="Science">
        <title>The Physcomitrella genome reveals evolutionary insights into the conquest of land by plants.</title>
        <authorList>
            <person name="Rensing S."/>
            <person name="Lang D."/>
            <person name="Zimmer A."/>
            <person name="Terry A."/>
            <person name="Salamov A."/>
            <person name="Shapiro H."/>
            <person name="Nishiyama T."/>
            <person name="Perroud P.-F."/>
            <person name="Lindquist E."/>
            <person name="Kamisugi Y."/>
            <person name="Tanahashi T."/>
            <person name="Sakakibara K."/>
            <person name="Fujita T."/>
            <person name="Oishi K."/>
            <person name="Shin-I T."/>
            <person name="Kuroki Y."/>
            <person name="Toyoda A."/>
            <person name="Suzuki Y."/>
            <person name="Hashimoto A."/>
            <person name="Yamaguchi K."/>
            <person name="Sugano A."/>
            <person name="Kohara Y."/>
            <person name="Fujiyama A."/>
            <person name="Anterola A."/>
            <person name="Aoki S."/>
            <person name="Ashton N."/>
            <person name="Barbazuk W.B."/>
            <person name="Barker E."/>
            <person name="Bennetzen J."/>
            <person name="Bezanilla M."/>
            <person name="Blankenship R."/>
            <person name="Cho S.H."/>
            <person name="Dutcher S."/>
            <person name="Estelle M."/>
            <person name="Fawcett J.A."/>
            <person name="Gundlach H."/>
            <person name="Hanada K."/>
            <person name="Heyl A."/>
            <person name="Hicks K.A."/>
            <person name="Hugh J."/>
            <person name="Lohr M."/>
            <person name="Mayer K."/>
            <person name="Melkozernov A."/>
            <person name="Murata T."/>
            <person name="Nelson D."/>
            <person name="Pils B."/>
            <person name="Prigge M."/>
            <person name="Reiss B."/>
            <person name="Renner T."/>
            <person name="Rombauts S."/>
            <person name="Rushton P."/>
            <person name="Sanderfoot A."/>
            <person name="Schween G."/>
            <person name="Shiu S.-H."/>
            <person name="Stueber K."/>
            <person name="Theodoulou F.L."/>
            <person name="Tu H."/>
            <person name="Van de Peer Y."/>
            <person name="Verrier P.J."/>
            <person name="Waters E."/>
            <person name="Wood A."/>
            <person name="Yang L."/>
            <person name="Cove D."/>
            <person name="Cuming A."/>
            <person name="Hasebe M."/>
            <person name="Lucas S."/>
            <person name="Mishler D.B."/>
            <person name="Reski R."/>
            <person name="Grigoriev I."/>
            <person name="Quatrano R.S."/>
            <person name="Boore J.L."/>
        </authorList>
    </citation>
    <scope>NUCLEOTIDE SEQUENCE [LARGE SCALE GENOMIC DNA]</scope>
    <source>
        <strain evidence="2 3">cv. Gransden 2004</strain>
    </source>
</reference>
<reference evidence="1 3" key="2">
    <citation type="journal article" date="2018" name="Plant J.">
        <title>The Physcomitrella patens chromosome-scale assembly reveals moss genome structure and evolution.</title>
        <authorList>
            <person name="Lang D."/>
            <person name="Ullrich K.K."/>
            <person name="Murat F."/>
            <person name="Fuchs J."/>
            <person name="Jenkins J."/>
            <person name="Haas F.B."/>
            <person name="Piednoel M."/>
            <person name="Gundlach H."/>
            <person name="Van Bel M."/>
            <person name="Meyberg R."/>
            <person name="Vives C."/>
            <person name="Morata J."/>
            <person name="Symeonidi A."/>
            <person name="Hiss M."/>
            <person name="Muchero W."/>
            <person name="Kamisugi Y."/>
            <person name="Saleh O."/>
            <person name="Blanc G."/>
            <person name="Decker E.L."/>
            <person name="van Gessel N."/>
            <person name="Grimwood J."/>
            <person name="Hayes R.D."/>
            <person name="Graham S.W."/>
            <person name="Gunter L.E."/>
            <person name="McDaniel S.F."/>
            <person name="Hoernstein S.N.W."/>
            <person name="Larsson A."/>
            <person name="Li F.W."/>
            <person name="Perroud P.F."/>
            <person name="Phillips J."/>
            <person name="Ranjan P."/>
            <person name="Rokshar D.S."/>
            <person name="Rothfels C.J."/>
            <person name="Schneider L."/>
            <person name="Shu S."/>
            <person name="Stevenson D.W."/>
            <person name="Thummler F."/>
            <person name="Tillich M."/>
            <person name="Villarreal Aguilar J.C."/>
            <person name="Widiez T."/>
            <person name="Wong G.K."/>
            <person name="Wymore A."/>
            <person name="Zhang Y."/>
            <person name="Zimmer A.D."/>
            <person name="Quatrano R.S."/>
            <person name="Mayer K.F.X."/>
            <person name="Goodstein D."/>
            <person name="Casacuberta J.M."/>
            <person name="Vandepoele K."/>
            <person name="Reski R."/>
            <person name="Cuming A.C."/>
            <person name="Tuskan G.A."/>
            <person name="Maumus F."/>
            <person name="Salse J."/>
            <person name="Schmutz J."/>
            <person name="Rensing S.A."/>
        </authorList>
    </citation>
    <scope>NUCLEOTIDE SEQUENCE [LARGE SCALE GENOMIC DNA]</scope>
    <source>
        <strain evidence="2 3">cv. Gransden 2004</strain>
    </source>
</reference>
<dbReference type="AlphaFoldDB" id="A0A2K1JYE8"/>
<protein>
    <submittedName>
        <fullName evidence="1 2">Uncharacterized protein</fullName>
    </submittedName>
</protein>
<accession>A0A2K1JYE8</accession>
<dbReference type="Gramene" id="Pp3c10_9920V3.1">
    <property type="protein sequence ID" value="Pp3c10_9920V3.1"/>
    <property type="gene ID" value="Pp3c10_9920"/>
</dbReference>
<organism evidence="1">
    <name type="scientific">Physcomitrium patens</name>
    <name type="common">Spreading-leaved earth moss</name>
    <name type="synonym">Physcomitrella patens</name>
    <dbReference type="NCBI Taxonomy" id="3218"/>
    <lineage>
        <taxon>Eukaryota</taxon>
        <taxon>Viridiplantae</taxon>
        <taxon>Streptophyta</taxon>
        <taxon>Embryophyta</taxon>
        <taxon>Bryophyta</taxon>
        <taxon>Bryophytina</taxon>
        <taxon>Bryopsida</taxon>
        <taxon>Funariidae</taxon>
        <taxon>Funariales</taxon>
        <taxon>Funariaceae</taxon>
        <taxon>Physcomitrium</taxon>
    </lineage>
</organism>
<dbReference type="EnsemblPlants" id="Pp3c10_9920V3.1">
    <property type="protein sequence ID" value="Pp3c10_9920V3.1"/>
    <property type="gene ID" value="Pp3c10_9920"/>
</dbReference>
<gene>
    <name evidence="1" type="ORF">PHYPA_013676</name>
</gene>
<reference evidence="2" key="3">
    <citation type="submission" date="2020-12" db="UniProtKB">
        <authorList>
            <consortium name="EnsemblPlants"/>
        </authorList>
    </citation>
    <scope>IDENTIFICATION</scope>
</reference>
<name>A0A2K1JYE8_PHYPA</name>
<keyword evidence="3" id="KW-1185">Reference proteome</keyword>
<evidence type="ECO:0000313" key="2">
    <source>
        <dbReference type="EnsemblPlants" id="Pp3c10_9920V3.1"/>
    </source>
</evidence>
<dbReference type="EMBL" id="ABEU02000010">
    <property type="protein sequence ID" value="PNR46557.1"/>
    <property type="molecule type" value="Genomic_DNA"/>
</dbReference>
<dbReference type="InParanoid" id="A0A2K1JYE8"/>
<evidence type="ECO:0000313" key="1">
    <source>
        <dbReference type="EMBL" id="PNR46557.1"/>
    </source>
</evidence>
<dbReference type="Proteomes" id="UP000006727">
    <property type="component" value="Chromosome 10"/>
</dbReference>
<sequence>MFVYLQAKIVIRIRDKRLSTLIHHHTLPLEHAFLRSAPA</sequence>
<evidence type="ECO:0000313" key="3">
    <source>
        <dbReference type="Proteomes" id="UP000006727"/>
    </source>
</evidence>